<evidence type="ECO:0000313" key="2">
    <source>
        <dbReference type="EMBL" id="MPN12148.1"/>
    </source>
</evidence>
<evidence type="ECO:0000256" key="1">
    <source>
        <dbReference type="SAM" id="MobiDB-lite"/>
    </source>
</evidence>
<accession>A0A645FCP4</accession>
<dbReference type="EMBL" id="VSSQ01058440">
    <property type="protein sequence ID" value="MPN12148.1"/>
    <property type="molecule type" value="Genomic_DNA"/>
</dbReference>
<name>A0A645FCP4_9ZZZZ</name>
<dbReference type="AlphaFoldDB" id="A0A645FCP4"/>
<reference evidence="2" key="1">
    <citation type="submission" date="2019-08" db="EMBL/GenBank/DDBJ databases">
        <authorList>
            <person name="Kucharzyk K."/>
            <person name="Murdoch R.W."/>
            <person name="Higgins S."/>
            <person name="Loffler F."/>
        </authorList>
    </citation>
    <scope>NUCLEOTIDE SEQUENCE</scope>
</reference>
<proteinExistence type="predicted"/>
<protein>
    <submittedName>
        <fullName evidence="2">Uncharacterized protein</fullName>
    </submittedName>
</protein>
<gene>
    <name evidence="2" type="ORF">SDC9_159460</name>
</gene>
<sequence>MKINQSGKRGKCHVGKHTATERGTPQPKRTAADLDHRFYRDEHARGKSADSCEHSGQCATAADHHDLLQARVL</sequence>
<comment type="caution">
    <text evidence="2">The sequence shown here is derived from an EMBL/GenBank/DDBJ whole genome shotgun (WGS) entry which is preliminary data.</text>
</comment>
<organism evidence="2">
    <name type="scientific">bioreactor metagenome</name>
    <dbReference type="NCBI Taxonomy" id="1076179"/>
    <lineage>
        <taxon>unclassified sequences</taxon>
        <taxon>metagenomes</taxon>
        <taxon>ecological metagenomes</taxon>
    </lineage>
</organism>
<feature type="region of interest" description="Disordered" evidence="1">
    <location>
        <begin position="1"/>
        <end position="32"/>
    </location>
</feature>